<dbReference type="EMBL" id="BAAANY010000031">
    <property type="protein sequence ID" value="GAA1706574.1"/>
    <property type="molecule type" value="Genomic_DNA"/>
</dbReference>
<dbReference type="Proteomes" id="UP001500618">
    <property type="component" value="Unassembled WGS sequence"/>
</dbReference>
<evidence type="ECO:0000313" key="2">
    <source>
        <dbReference type="EMBL" id="GAA1706574.1"/>
    </source>
</evidence>
<proteinExistence type="predicted"/>
<keyword evidence="3" id="KW-1185">Reference proteome</keyword>
<gene>
    <name evidence="2" type="ORF">GCM10009765_65040</name>
</gene>
<feature type="region of interest" description="Disordered" evidence="1">
    <location>
        <begin position="1"/>
        <end position="24"/>
    </location>
</feature>
<evidence type="ECO:0000313" key="3">
    <source>
        <dbReference type="Proteomes" id="UP001500618"/>
    </source>
</evidence>
<accession>A0ABN2IK03</accession>
<comment type="caution">
    <text evidence="2">The sequence shown here is derived from an EMBL/GenBank/DDBJ whole genome shotgun (WGS) entry which is preliminary data.</text>
</comment>
<reference evidence="2 3" key="1">
    <citation type="journal article" date="2019" name="Int. J. Syst. Evol. Microbiol.">
        <title>The Global Catalogue of Microorganisms (GCM) 10K type strain sequencing project: providing services to taxonomists for standard genome sequencing and annotation.</title>
        <authorList>
            <consortium name="The Broad Institute Genomics Platform"/>
            <consortium name="The Broad Institute Genome Sequencing Center for Infectious Disease"/>
            <person name="Wu L."/>
            <person name="Ma J."/>
        </authorList>
    </citation>
    <scope>NUCLEOTIDE SEQUENCE [LARGE SCALE GENOMIC DNA]</scope>
    <source>
        <strain evidence="2 3">JCM 14718</strain>
    </source>
</reference>
<evidence type="ECO:0000256" key="1">
    <source>
        <dbReference type="SAM" id="MobiDB-lite"/>
    </source>
</evidence>
<organism evidence="2 3">
    <name type="scientific">Fodinicola feengrottensis</name>
    <dbReference type="NCBI Taxonomy" id="435914"/>
    <lineage>
        <taxon>Bacteria</taxon>
        <taxon>Bacillati</taxon>
        <taxon>Actinomycetota</taxon>
        <taxon>Actinomycetes</taxon>
        <taxon>Mycobacteriales</taxon>
        <taxon>Fodinicola</taxon>
    </lineage>
</organism>
<name>A0ABN2IK03_9ACTN</name>
<sequence length="94" mass="10235">MSAENGPPGGTASQTPAAAKPRTVTPILPRDLLKPVIIPRDSAEDVIVHYEIGFSDGYRRAINDVCENRISELWCPAPELDAAARRLGLSERPR</sequence>
<protein>
    <submittedName>
        <fullName evidence="2">Uncharacterized protein</fullName>
    </submittedName>
</protein>